<feature type="region of interest" description="Disordered" evidence="1">
    <location>
        <begin position="27"/>
        <end position="124"/>
    </location>
</feature>
<comment type="caution">
    <text evidence="2">The sequence shown here is derived from an EMBL/GenBank/DDBJ whole genome shotgun (WGS) entry which is preliminary data.</text>
</comment>
<proteinExistence type="predicted"/>
<feature type="compositionally biased region" description="Polar residues" evidence="1">
    <location>
        <begin position="99"/>
        <end position="114"/>
    </location>
</feature>
<evidence type="ECO:0000313" key="2">
    <source>
        <dbReference type="EMBL" id="MEK0188390.1"/>
    </source>
</evidence>
<protein>
    <submittedName>
        <fullName evidence="2">Uncharacterized protein</fullName>
    </submittedName>
</protein>
<dbReference type="RefSeq" id="WP_340542064.1">
    <property type="nucleotide sequence ID" value="NZ_JBBLXS010000599.1"/>
</dbReference>
<keyword evidence="3" id="KW-1185">Reference proteome</keyword>
<gene>
    <name evidence="2" type="ORF">WMG39_26625</name>
</gene>
<organism evidence="2 3">
    <name type="scientific">Microcoleus anatoxicus PTRS2</name>
    <dbReference type="NCBI Taxonomy" id="2705321"/>
    <lineage>
        <taxon>Bacteria</taxon>
        <taxon>Bacillati</taxon>
        <taxon>Cyanobacteriota</taxon>
        <taxon>Cyanophyceae</taxon>
        <taxon>Oscillatoriophycideae</taxon>
        <taxon>Oscillatoriales</taxon>
        <taxon>Microcoleaceae</taxon>
        <taxon>Microcoleus</taxon>
        <taxon>Microcoleus anatoxicus</taxon>
    </lineage>
</organism>
<evidence type="ECO:0000313" key="3">
    <source>
        <dbReference type="Proteomes" id="UP001384579"/>
    </source>
</evidence>
<dbReference type="EMBL" id="JBBLXS010000599">
    <property type="protein sequence ID" value="MEK0188390.1"/>
    <property type="molecule type" value="Genomic_DNA"/>
</dbReference>
<name>A0ABU8YVP8_9CYAN</name>
<accession>A0ABU8YVP8</accession>
<evidence type="ECO:0000256" key="1">
    <source>
        <dbReference type="SAM" id="MobiDB-lite"/>
    </source>
</evidence>
<reference evidence="2 3" key="1">
    <citation type="journal article" date="2020" name="Harmful Algae">
        <title>Molecular and morphological characterization of a novel dihydroanatoxin-a producing Microcoleus species (cyanobacteria) from the Russian River, California, USA.</title>
        <authorList>
            <person name="Conklin K.Y."/>
            <person name="Stancheva R."/>
            <person name="Otten T.G."/>
            <person name="Fadness R."/>
            <person name="Boyer G.L."/>
            <person name="Read B."/>
            <person name="Zhang X."/>
            <person name="Sheath R.G."/>
        </authorList>
    </citation>
    <scope>NUCLEOTIDE SEQUENCE [LARGE SCALE GENOMIC DNA]</scope>
    <source>
        <strain evidence="2 3">PTRS2</strain>
    </source>
</reference>
<feature type="non-terminal residue" evidence="2">
    <location>
        <position position="156"/>
    </location>
</feature>
<dbReference type="Proteomes" id="UP001384579">
    <property type="component" value="Unassembled WGS sequence"/>
</dbReference>
<feature type="compositionally biased region" description="Polar residues" evidence="1">
    <location>
        <begin position="27"/>
        <end position="43"/>
    </location>
</feature>
<sequence length="156" mass="15923">MATTNEVSSNQLIDVLITDTLPGSAAKNSILNPLSSSNKQNIGGSALIADTKTQPVIEPEKLLSSTDTLNSKNTIAEPNSKKSDDSLIVSDTLKGGFSGSASTGISGNTLSSSPGKDVKDTLTGSTKDAQLVVIKGDSITATDSLTNPQSVEKIAS</sequence>
<feature type="compositionally biased region" description="Polar residues" evidence="1">
    <location>
        <begin position="63"/>
        <end position="77"/>
    </location>
</feature>